<dbReference type="Proteomes" id="UP000245396">
    <property type="component" value="Unassembled WGS sequence"/>
</dbReference>
<dbReference type="AlphaFoldDB" id="A0A316C667"/>
<dbReference type="InterPro" id="IPR039366">
    <property type="entry name" value="Pilotin"/>
</dbReference>
<organism evidence="2 3">
    <name type="scientific">Pseudaminobacter salicylatoxidans</name>
    <dbReference type="NCBI Taxonomy" id="93369"/>
    <lineage>
        <taxon>Bacteria</taxon>
        <taxon>Pseudomonadati</taxon>
        <taxon>Pseudomonadota</taxon>
        <taxon>Alphaproteobacteria</taxon>
        <taxon>Hyphomicrobiales</taxon>
        <taxon>Phyllobacteriaceae</taxon>
        <taxon>Pseudaminobacter</taxon>
    </lineage>
</organism>
<dbReference type="RefSeq" id="WP_109611969.1">
    <property type="nucleotide sequence ID" value="NZ_QGGG01000003.1"/>
</dbReference>
<dbReference type="InterPro" id="IPR053196">
    <property type="entry name" value="Lipoprotein_YbaY-like"/>
</dbReference>
<dbReference type="InterPro" id="IPR038670">
    <property type="entry name" value="HslJ-like_sf"/>
</dbReference>
<keyword evidence="2" id="KW-0449">Lipoprotein</keyword>
<dbReference type="PANTHER" id="PTHR38013">
    <property type="entry name" value="GLYCOPROTEIN/POLYSACCHARIDE METABOLISM"/>
    <property type="match status" value="1"/>
</dbReference>
<dbReference type="PANTHER" id="PTHR38013:SF1">
    <property type="entry name" value="GLYCOPROTEIN_POLYSACCHARIDE METABOLISM"/>
    <property type="match status" value="1"/>
</dbReference>
<dbReference type="STRING" id="1192868.GCA_000304395_00822"/>
<name>A0A316C667_PSESE</name>
<dbReference type="EMBL" id="QGGG01000003">
    <property type="protein sequence ID" value="PWJ85191.1"/>
    <property type="molecule type" value="Genomic_DNA"/>
</dbReference>
<proteinExistence type="predicted"/>
<evidence type="ECO:0000313" key="2">
    <source>
        <dbReference type="EMBL" id="PWJ85191.1"/>
    </source>
</evidence>
<gene>
    <name evidence="2" type="ORF">C7441_10346</name>
</gene>
<dbReference type="Pfam" id="PF03724">
    <property type="entry name" value="META"/>
    <property type="match status" value="1"/>
</dbReference>
<evidence type="ECO:0000259" key="1">
    <source>
        <dbReference type="Pfam" id="PF03724"/>
    </source>
</evidence>
<reference evidence="2 3" key="1">
    <citation type="submission" date="2018-05" db="EMBL/GenBank/DDBJ databases">
        <title>Genomic Encyclopedia of Type Strains, Phase IV (KMG-IV): sequencing the most valuable type-strain genomes for metagenomic binning, comparative biology and taxonomic classification.</title>
        <authorList>
            <person name="Goeker M."/>
        </authorList>
    </citation>
    <scope>NUCLEOTIDE SEQUENCE [LARGE SCALE GENOMIC DNA]</scope>
    <source>
        <strain evidence="2 3">DSM 6986</strain>
    </source>
</reference>
<dbReference type="Pfam" id="PF09619">
    <property type="entry name" value="YscW"/>
    <property type="match status" value="1"/>
</dbReference>
<sequence>MLGRIAEFMIFGFAPLLVGVLALPMQSMAEDKVISGEVLYRERIALPPDAVLTVQLMDLNPDGEPSTVIGQQIIPDAGQVPIKFELHFDPDAIQPDVSYALEANITVDHTLWFENDTRYEVDPLNAGPQTLVLSMVRKSSSEPASNENAPAGLSDTAWLAEDIEGGGVIDYAQSTLRIGADGKVSGKGACNNYFGAATIDGSSIKIGPLGSTFMACPPAIMDQERKFFDALGKAASFRIEDGKLYLADNEGRDILRFASQD</sequence>
<dbReference type="OrthoDB" id="9809132at2"/>
<dbReference type="InterPro" id="IPR005184">
    <property type="entry name" value="DUF306_Meta_HslJ"/>
</dbReference>
<comment type="caution">
    <text evidence="2">The sequence shown here is derived from an EMBL/GenBank/DDBJ whole genome shotgun (WGS) entry which is preliminary data.</text>
</comment>
<dbReference type="Gene3D" id="2.40.128.270">
    <property type="match status" value="1"/>
</dbReference>
<feature type="domain" description="DUF306" evidence="1">
    <location>
        <begin position="151"/>
        <end position="257"/>
    </location>
</feature>
<accession>A0A316C667</accession>
<keyword evidence="3" id="KW-1185">Reference proteome</keyword>
<evidence type="ECO:0000313" key="3">
    <source>
        <dbReference type="Proteomes" id="UP000245396"/>
    </source>
</evidence>
<protein>
    <submittedName>
        <fullName evidence="2">Putative lipoprotein</fullName>
    </submittedName>
</protein>